<name>A0A3M7RZV3_BRAPC</name>
<evidence type="ECO:0000313" key="2">
    <source>
        <dbReference type="Proteomes" id="UP000276133"/>
    </source>
</evidence>
<dbReference type="Proteomes" id="UP000276133">
    <property type="component" value="Unassembled WGS sequence"/>
</dbReference>
<keyword evidence="2" id="KW-1185">Reference proteome</keyword>
<comment type="caution">
    <text evidence="1">The sequence shown here is derived from an EMBL/GenBank/DDBJ whole genome shotgun (WGS) entry which is preliminary data.</text>
</comment>
<organism evidence="1 2">
    <name type="scientific">Brachionus plicatilis</name>
    <name type="common">Marine rotifer</name>
    <name type="synonym">Brachionus muelleri</name>
    <dbReference type="NCBI Taxonomy" id="10195"/>
    <lineage>
        <taxon>Eukaryota</taxon>
        <taxon>Metazoa</taxon>
        <taxon>Spiralia</taxon>
        <taxon>Gnathifera</taxon>
        <taxon>Rotifera</taxon>
        <taxon>Eurotatoria</taxon>
        <taxon>Monogononta</taxon>
        <taxon>Pseudotrocha</taxon>
        <taxon>Ploima</taxon>
        <taxon>Brachionidae</taxon>
        <taxon>Brachionus</taxon>
    </lineage>
</organism>
<dbReference type="EMBL" id="REGN01002307">
    <property type="protein sequence ID" value="RNA28940.1"/>
    <property type="molecule type" value="Genomic_DNA"/>
</dbReference>
<accession>A0A3M7RZV3</accession>
<gene>
    <name evidence="1" type="ORF">BpHYR1_037537</name>
</gene>
<protein>
    <submittedName>
        <fullName evidence="1">Uncharacterized protein</fullName>
    </submittedName>
</protein>
<proteinExistence type="predicted"/>
<evidence type="ECO:0000313" key="1">
    <source>
        <dbReference type="EMBL" id="RNA28940.1"/>
    </source>
</evidence>
<reference evidence="1 2" key="1">
    <citation type="journal article" date="2018" name="Sci. Rep.">
        <title>Genomic signatures of local adaptation to the degree of environmental predictability in rotifers.</title>
        <authorList>
            <person name="Franch-Gras L."/>
            <person name="Hahn C."/>
            <person name="Garcia-Roger E.M."/>
            <person name="Carmona M.J."/>
            <person name="Serra M."/>
            <person name="Gomez A."/>
        </authorList>
    </citation>
    <scope>NUCLEOTIDE SEQUENCE [LARGE SCALE GENOMIC DNA]</scope>
    <source>
        <strain evidence="1">HYR1</strain>
    </source>
</reference>
<sequence>MHIMLLFDGKSEIAQRGVLIFFTVAASKIPHLLSKYFLPTDSFINEIKKKKIYSDYEKQKSLVIHFFAIYQTRYKQILDLVGLLNHSSHILRSIFVLRIRVILSYYIKYFSLFIFKTFEKGFAMKFNSGFKNA</sequence>
<dbReference type="AlphaFoldDB" id="A0A3M7RZV3"/>